<dbReference type="PROSITE" id="PS51626">
    <property type="entry name" value="SAM_MT_TRM1"/>
    <property type="match status" value="1"/>
</dbReference>
<evidence type="ECO:0000256" key="5">
    <source>
        <dbReference type="ARBA" id="ARBA00022694"/>
    </source>
</evidence>
<dbReference type="NCBIfam" id="TIGR00308">
    <property type="entry name" value="TRM1"/>
    <property type="match status" value="1"/>
</dbReference>
<dbReference type="Proteomes" id="UP000070501">
    <property type="component" value="Unassembled WGS sequence"/>
</dbReference>
<evidence type="ECO:0000256" key="11">
    <source>
        <dbReference type="ARBA" id="ARBA00083299"/>
    </source>
</evidence>
<accession>A0A136J5D9</accession>
<protein>
    <recommendedName>
        <fullName evidence="7">tRNA (guanine(26)-N(2))-dimethyltransferase</fullName>
        <ecNumber evidence="7">2.1.1.216</ecNumber>
    </recommendedName>
    <alternativeName>
        <fullName evidence="10">tRNA 2,2-dimethylguanosine-26 methyltransferase</fullName>
    </alternativeName>
    <alternativeName>
        <fullName evidence="9">tRNA(guanine-26,N(2)-N(2)) methyltransferase</fullName>
    </alternativeName>
    <alternativeName>
        <fullName evidence="11">tRNA(m(2,2)G26)dimethyltransferase</fullName>
    </alternativeName>
</protein>
<dbReference type="PANTHER" id="PTHR10631">
    <property type="entry name" value="N 2 ,N 2 -DIMETHYLGUANOSINE TRNA METHYLTRANSFERASE"/>
    <property type="match status" value="1"/>
</dbReference>
<dbReference type="GO" id="GO:0002940">
    <property type="term" value="P:tRNA N2-guanine methylation"/>
    <property type="evidence" value="ECO:0007669"/>
    <property type="project" value="TreeGrafter"/>
</dbReference>
<feature type="region of interest" description="Disordered" evidence="13">
    <location>
        <begin position="131"/>
        <end position="225"/>
    </location>
</feature>
<dbReference type="InterPro" id="IPR029063">
    <property type="entry name" value="SAM-dependent_MTases_sf"/>
</dbReference>
<evidence type="ECO:0000256" key="7">
    <source>
        <dbReference type="ARBA" id="ARBA00039099"/>
    </source>
</evidence>
<dbReference type="GO" id="GO:0000049">
    <property type="term" value="F:tRNA binding"/>
    <property type="evidence" value="ECO:0007669"/>
    <property type="project" value="UniProtKB-UniRule"/>
</dbReference>
<dbReference type="Gene3D" id="3.40.50.150">
    <property type="entry name" value="Vaccinia Virus protein VP39"/>
    <property type="match status" value="1"/>
</dbReference>
<name>A0A136J5D9_9PEZI</name>
<dbReference type="EC" id="2.1.1.216" evidence="7"/>
<dbReference type="STRING" id="196109.A0A136J5D9"/>
<dbReference type="OrthoDB" id="6349953at2759"/>
<evidence type="ECO:0000313" key="15">
    <source>
        <dbReference type="Proteomes" id="UP000070501"/>
    </source>
</evidence>
<evidence type="ECO:0000256" key="2">
    <source>
        <dbReference type="ARBA" id="ARBA00022603"/>
    </source>
</evidence>
<feature type="region of interest" description="Disordered" evidence="13">
    <location>
        <begin position="652"/>
        <end position="708"/>
    </location>
</feature>
<dbReference type="FunCoup" id="A0A136J5D9">
    <property type="interactions" value="1138"/>
</dbReference>
<keyword evidence="3 12" id="KW-0808">Transferase</keyword>
<dbReference type="GO" id="GO:0005634">
    <property type="term" value="C:nucleus"/>
    <property type="evidence" value="ECO:0007669"/>
    <property type="project" value="TreeGrafter"/>
</dbReference>
<dbReference type="SUPFAM" id="SSF53335">
    <property type="entry name" value="S-adenosyl-L-methionine-dependent methyltransferases"/>
    <property type="match status" value="1"/>
</dbReference>
<dbReference type="InParanoid" id="A0A136J5D9"/>
<dbReference type="InterPro" id="IPR042296">
    <property type="entry name" value="tRNA_met_Trm1_C"/>
</dbReference>
<keyword evidence="4 12" id="KW-0949">S-adenosyl-L-methionine</keyword>
<feature type="compositionally biased region" description="Basic and acidic residues" evidence="13">
    <location>
        <begin position="142"/>
        <end position="156"/>
    </location>
</feature>
<evidence type="ECO:0000256" key="1">
    <source>
        <dbReference type="ARBA" id="ARBA00022555"/>
    </source>
</evidence>
<keyword evidence="1 12" id="KW-0820">tRNA-binding</keyword>
<keyword evidence="5 12" id="KW-0819">tRNA processing</keyword>
<dbReference type="EMBL" id="KQ964249">
    <property type="protein sequence ID" value="KXJ92418.1"/>
    <property type="molecule type" value="Genomic_DNA"/>
</dbReference>
<dbReference type="Gene3D" id="3.30.56.70">
    <property type="entry name" value="N2,N2-dimethylguanosine tRNA methyltransferase, C-terminal domain"/>
    <property type="match status" value="1"/>
</dbReference>
<feature type="compositionally biased region" description="Basic and acidic residues" evidence="13">
    <location>
        <begin position="205"/>
        <end position="220"/>
    </location>
</feature>
<feature type="compositionally biased region" description="Basic and acidic residues" evidence="13">
    <location>
        <begin position="175"/>
        <end position="191"/>
    </location>
</feature>
<organism evidence="14 15">
    <name type="scientific">Microdochium bolleyi</name>
    <dbReference type="NCBI Taxonomy" id="196109"/>
    <lineage>
        <taxon>Eukaryota</taxon>
        <taxon>Fungi</taxon>
        <taxon>Dikarya</taxon>
        <taxon>Ascomycota</taxon>
        <taxon>Pezizomycotina</taxon>
        <taxon>Sordariomycetes</taxon>
        <taxon>Xylariomycetidae</taxon>
        <taxon>Xylariales</taxon>
        <taxon>Microdochiaceae</taxon>
        <taxon>Microdochium</taxon>
    </lineage>
</organism>
<evidence type="ECO:0000256" key="6">
    <source>
        <dbReference type="ARBA" id="ARBA00022884"/>
    </source>
</evidence>
<comment type="catalytic activity">
    <reaction evidence="8">
        <text>guanosine(26) in tRNA + 2 S-adenosyl-L-methionine = N(2)-dimethylguanosine(26) in tRNA + 2 S-adenosyl-L-homocysteine + 2 H(+)</text>
        <dbReference type="Rhea" id="RHEA:43140"/>
        <dbReference type="Rhea" id="RHEA-COMP:10359"/>
        <dbReference type="Rhea" id="RHEA-COMP:10360"/>
        <dbReference type="ChEBI" id="CHEBI:15378"/>
        <dbReference type="ChEBI" id="CHEBI:57856"/>
        <dbReference type="ChEBI" id="CHEBI:59789"/>
        <dbReference type="ChEBI" id="CHEBI:74269"/>
        <dbReference type="ChEBI" id="CHEBI:74513"/>
        <dbReference type="EC" id="2.1.1.216"/>
    </reaction>
</comment>
<proteinExistence type="inferred from homology"/>
<evidence type="ECO:0000256" key="12">
    <source>
        <dbReference type="PROSITE-ProRule" id="PRU00958"/>
    </source>
</evidence>
<comment type="similarity">
    <text evidence="12">Belongs to the class I-like SAM-binding methyltransferase superfamily. Trm1 family.</text>
</comment>
<dbReference type="FunFam" id="3.30.56.70:FF:000001">
    <property type="entry name" value="tRNA (guanine(26)-N(2))-dimethyltransferase"/>
    <property type="match status" value="1"/>
</dbReference>
<evidence type="ECO:0000256" key="9">
    <source>
        <dbReference type="ARBA" id="ARBA00077143"/>
    </source>
</evidence>
<evidence type="ECO:0000313" key="14">
    <source>
        <dbReference type="EMBL" id="KXJ92418.1"/>
    </source>
</evidence>
<keyword evidence="15" id="KW-1185">Reference proteome</keyword>
<dbReference type="GO" id="GO:0160104">
    <property type="term" value="F:tRNA (guanine(26)-N2)-dimethyltransferase activity"/>
    <property type="evidence" value="ECO:0007669"/>
    <property type="project" value="UniProtKB-EC"/>
</dbReference>
<reference evidence="15" key="1">
    <citation type="submission" date="2016-02" db="EMBL/GenBank/DDBJ databases">
        <title>Draft genome sequence of Microdochium bolleyi, a fungal endophyte of beachgrass.</title>
        <authorList>
            <consortium name="DOE Joint Genome Institute"/>
            <person name="David A.S."/>
            <person name="May G."/>
            <person name="Haridas S."/>
            <person name="Lim J."/>
            <person name="Wang M."/>
            <person name="Labutti K."/>
            <person name="Lipzen A."/>
            <person name="Barry K."/>
            <person name="Grigoriev I.V."/>
        </authorList>
    </citation>
    <scope>NUCLEOTIDE SEQUENCE [LARGE SCALE GENOMIC DNA]</scope>
    <source>
        <strain evidence="15">J235TASD1</strain>
    </source>
</reference>
<evidence type="ECO:0000256" key="8">
    <source>
        <dbReference type="ARBA" id="ARBA00051897"/>
    </source>
</evidence>
<evidence type="ECO:0000256" key="3">
    <source>
        <dbReference type="ARBA" id="ARBA00022679"/>
    </source>
</evidence>
<keyword evidence="6 12" id="KW-0694">RNA-binding</keyword>
<evidence type="ECO:0000256" key="13">
    <source>
        <dbReference type="SAM" id="MobiDB-lite"/>
    </source>
</evidence>
<evidence type="ECO:0000256" key="4">
    <source>
        <dbReference type="ARBA" id="ARBA00022691"/>
    </source>
</evidence>
<dbReference type="Pfam" id="PF02005">
    <property type="entry name" value="TRM"/>
    <property type="match status" value="2"/>
</dbReference>
<keyword evidence="2 12" id="KW-0489">Methyltransferase</keyword>
<dbReference type="AlphaFoldDB" id="A0A136J5D9"/>
<evidence type="ECO:0000256" key="10">
    <source>
        <dbReference type="ARBA" id="ARBA00082896"/>
    </source>
</evidence>
<sequence length="708" mass="77772">MRVALCVITCTARPRNKSVVQHTLLNFHCRVLCSMSTKPNTRKPAAAAPATEIKTVTRDGQEFREIQEGLGRILVPFSANDAKGKSVKEVDEQQKVFYNPIQQFNRDLTVLAIKAYGQDVVDRRKAAIEKRIQKGSQKRKRDKSDTGEDRPTKHDSNSATAQTAPAANDVDTVMDDAKEVKPEAQETHEGEPAQPLAQNGAQENNTDKKPEDEPEVRETQSGRQLKAPHFTILDALSATGLRALRYAQEIPFVTSVTANDLTADAVEAIKRNADHNGVASKITATQGDARGHMYNLAAEELARDHKDNPKGLKTLSLTPTKRYDVIDLDPYGTAATFFDAAVNAVRDDGGLLCVTCTDSGVWASHGYSEKAFALYGGIPIKGHFSHEGGLRLILHALATTAARHGLAIEPQLSLSIDYYIRIFVKVYKSPAAVKFLAGKTMLVYSCDQGCGAWETQLLLRNRKQVNKNGKGTFYKHGLSLGPTTESHCEHCNIKMHMAGPMYAGPLHNAAFIKKILDDLPQASPDIYGTTARIEGMLSTALEELSLPEPKDDLPSSKEDALATLDHYPFYFHTSALAGIIHCMCPDDESFKGALRGLGYEDTRSHCKAGSIKTNAPWSVIWHVMREWVRQKSPVKVANIKKGTAAWNILKLDQDNSGEPNGVGQDKAVGDKQVVFDKQLGRDRSRKGLVRYPANPRENWGPMARASGQ</sequence>
<gene>
    <name evidence="14" type="ORF">Micbo1qcDRAFT_162687</name>
</gene>
<dbReference type="PANTHER" id="PTHR10631:SF3">
    <property type="entry name" value="TRNA (GUANINE(26)-N(2))-DIMETHYLTRANSFERASE"/>
    <property type="match status" value="1"/>
</dbReference>
<dbReference type="InterPro" id="IPR002905">
    <property type="entry name" value="Trm1"/>
</dbReference>